<sequence length="63" mass="7400">MNCVPRQLVSEVYRTVTVEDAVCRLHRDYWMDLAVVDSLPYMYYLLHLIFRTTGLFSDKNGAL</sequence>
<dbReference type="Proteomes" id="UP000828390">
    <property type="component" value="Unassembled WGS sequence"/>
</dbReference>
<accession>A0A9D4EQS3</accession>
<organism evidence="1 2">
    <name type="scientific">Dreissena polymorpha</name>
    <name type="common">Zebra mussel</name>
    <name type="synonym">Mytilus polymorpha</name>
    <dbReference type="NCBI Taxonomy" id="45954"/>
    <lineage>
        <taxon>Eukaryota</taxon>
        <taxon>Metazoa</taxon>
        <taxon>Spiralia</taxon>
        <taxon>Lophotrochozoa</taxon>
        <taxon>Mollusca</taxon>
        <taxon>Bivalvia</taxon>
        <taxon>Autobranchia</taxon>
        <taxon>Heteroconchia</taxon>
        <taxon>Euheterodonta</taxon>
        <taxon>Imparidentia</taxon>
        <taxon>Neoheterodontei</taxon>
        <taxon>Myida</taxon>
        <taxon>Dreissenoidea</taxon>
        <taxon>Dreissenidae</taxon>
        <taxon>Dreissena</taxon>
    </lineage>
</organism>
<protein>
    <submittedName>
        <fullName evidence="1">Uncharacterized protein</fullName>
    </submittedName>
</protein>
<reference evidence="1" key="2">
    <citation type="submission" date="2020-11" db="EMBL/GenBank/DDBJ databases">
        <authorList>
            <person name="McCartney M.A."/>
            <person name="Auch B."/>
            <person name="Kono T."/>
            <person name="Mallez S."/>
            <person name="Becker A."/>
            <person name="Gohl D.M."/>
            <person name="Silverstein K.A.T."/>
            <person name="Koren S."/>
            <person name="Bechman K.B."/>
            <person name="Herman A."/>
            <person name="Abrahante J.E."/>
            <person name="Garbe J."/>
        </authorList>
    </citation>
    <scope>NUCLEOTIDE SEQUENCE</scope>
    <source>
        <strain evidence="1">Duluth1</strain>
        <tissue evidence="1">Whole animal</tissue>
    </source>
</reference>
<keyword evidence="2" id="KW-1185">Reference proteome</keyword>
<evidence type="ECO:0000313" key="1">
    <source>
        <dbReference type="EMBL" id="KAH3783974.1"/>
    </source>
</evidence>
<dbReference type="EMBL" id="JAIWYP010000008">
    <property type="protein sequence ID" value="KAH3783974.1"/>
    <property type="molecule type" value="Genomic_DNA"/>
</dbReference>
<gene>
    <name evidence="1" type="ORF">DPMN_161924</name>
</gene>
<evidence type="ECO:0000313" key="2">
    <source>
        <dbReference type="Proteomes" id="UP000828390"/>
    </source>
</evidence>
<reference evidence="1" key="1">
    <citation type="journal article" date="2019" name="bioRxiv">
        <title>The Genome of the Zebra Mussel, Dreissena polymorpha: A Resource for Invasive Species Research.</title>
        <authorList>
            <person name="McCartney M.A."/>
            <person name="Auch B."/>
            <person name="Kono T."/>
            <person name="Mallez S."/>
            <person name="Zhang Y."/>
            <person name="Obille A."/>
            <person name="Becker A."/>
            <person name="Abrahante J.E."/>
            <person name="Garbe J."/>
            <person name="Badalamenti J.P."/>
            <person name="Herman A."/>
            <person name="Mangelson H."/>
            <person name="Liachko I."/>
            <person name="Sullivan S."/>
            <person name="Sone E.D."/>
            <person name="Koren S."/>
            <person name="Silverstein K.A.T."/>
            <person name="Beckman K.B."/>
            <person name="Gohl D.M."/>
        </authorList>
    </citation>
    <scope>NUCLEOTIDE SEQUENCE</scope>
    <source>
        <strain evidence="1">Duluth1</strain>
        <tissue evidence="1">Whole animal</tissue>
    </source>
</reference>
<comment type="caution">
    <text evidence="1">The sequence shown here is derived from an EMBL/GenBank/DDBJ whole genome shotgun (WGS) entry which is preliminary data.</text>
</comment>
<proteinExistence type="predicted"/>
<dbReference type="AlphaFoldDB" id="A0A9D4EQS3"/>
<name>A0A9D4EQS3_DREPO</name>